<reference evidence="3" key="1">
    <citation type="journal article" date="2019" name="Int. J. Syst. Evol. Microbiol.">
        <title>The Global Catalogue of Microorganisms (GCM) 10K type strain sequencing project: providing services to taxonomists for standard genome sequencing and annotation.</title>
        <authorList>
            <consortium name="The Broad Institute Genomics Platform"/>
            <consortium name="The Broad Institute Genome Sequencing Center for Infectious Disease"/>
            <person name="Wu L."/>
            <person name="Ma J."/>
        </authorList>
    </citation>
    <scope>NUCLEOTIDE SEQUENCE [LARGE SCALE GENOMIC DNA]</scope>
    <source>
        <strain evidence="3">TISTR 1906</strain>
    </source>
</reference>
<organism evidence="2 3">
    <name type="scientific">Comamonas terrae</name>
    <dbReference type="NCBI Taxonomy" id="673548"/>
    <lineage>
        <taxon>Bacteria</taxon>
        <taxon>Pseudomonadati</taxon>
        <taxon>Pseudomonadota</taxon>
        <taxon>Betaproteobacteria</taxon>
        <taxon>Burkholderiales</taxon>
        <taxon>Comamonadaceae</taxon>
        <taxon>Comamonas</taxon>
    </lineage>
</organism>
<evidence type="ECO:0000259" key="1">
    <source>
        <dbReference type="Pfam" id="PF20335"/>
    </source>
</evidence>
<sequence>MGWTQWLRRLAGAGAVGAAAPGPAPEPLRIVRKQDWQNLCEAIMHVLAPAQTDALSAEVVLALTHPELYFSRFADELEQRGIEEPREVTPWLALVDGLQRRELGVEMDWKLGMNDLVWNLSRLRISEERHVDYDALDVAEISGFDALTEAAACLKPQGLALAVFDIDSDSYPLVLLPVEQMAAIEELARQVGHKVSAF</sequence>
<dbReference type="EMBL" id="JBHUMV010000003">
    <property type="protein sequence ID" value="MFD2754142.1"/>
    <property type="molecule type" value="Genomic_DNA"/>
</dbReference>
<gene>
    <name evidence="2" type="ORF">ACFSW6_08585</name>
</gene>
<evidence type="ECO:0000313" key="3">
    <source>
        <dbReference type="Proteomes" id="UP001597463"/>
    </source>
</evidence>
<proteinExistence type="predicted"/>
<evidence type="ECO:0000313" key="2">
    <source>
        <dbReference type="EMBL" id="MFD2754142.1"/>
    </source>
</evidence>
<comment type="caution">
    <text evidence="2">The sequence shown here is derived from an EMBL/GenBank/DDBJ whole genome shotgun (WGS) entry which is preliminary data.</text>
</comment>
<accession>A0ABW5UKJ9</accession>
<protein>
    <submittedName>
        <fullName evidence="2">DUF6630 family protein</fullName>
    </submittedName>
</protein>
<keyword evidence="3" id="KW-1185">Reference proteome</keyword>
<name>A0ABW5UKJ9_9BURK</name>
<dbReference type="Proteomes" id="UP001597463">
    <property type="component" value="Unassembled WGS sequence"/>
</dbReference>
<dbReference type="InterPro" id="IPR046582">
    <property type="entry name" value="DUF6630"/>
</dbReference>
<feature type="domain" description="DUF6630" evidence="1">
    <location>
        <begin position="41"/>
        <end position="197"/>
    </location>
</feature>
<dbReference type="RefSeq" id="WP_066469862.1">
    <property type="nucleotide sequence ID" value="NZ_BCNT01000001.1"/>
</dbReference>
<dbReference type="Pfam" id="PF20335">
    <property type="entry name" value="DUF6630"/>
    <property type="match status" value="1"/>
</dbReference>